<dbReference type="CDD" id="cd07834">
    <property type="entry name" value="STKc_MAPK"/>
    <property type="match status" value="1"/>
</dbReference>
<gene>
    <name evidence="11" type="ORF">MFLAVUS_009575</name>
</gene>
<dbReference type="EMBL" id="BAABUK010000029">
    <property type="protein sequence ID" value="GAA5816053.1"/>
    <property type="molecule type" value="Genomic_DNA"/>
</dbReference>
<feature type="domain" description="Protein kinase" evidence="10">
    <location>
        <begin position="26"/>
        <end position="319"/>
    </location>
</feature>
<evidence type="ECO:0000256" key="6">
    <source>
        <dbReference type="ARBA" id="ARBA00022840"/>
    </source>
</evidence>
<evidence type="ECO:0000256" key="2">
    <source>
        <dbReference type="ARBA" id="ARBA00022527"/>
    </source>
</evidence>
<dbReference type="InterPro" id="IPR003527">
    <property type="entry name" value="MAP_kinase_CS"/>
</dbReference>
<reference evidence="11 12" key="1">
    <citation type="submission" date="2024-04" db="EMBL/GenBank/DDBJ databases">
        <title>genome sequences of Mucor flavus KT1a and Helicostylum pulchrum KT1b strains isolated from the surface of a dry-aged beef.</title>
        <authorList>
            <person name="Toyotome T."/>
            <person name="Hosono M."/>
            <person name="Torimaru M."/>
            <person name="Fukuda K."/>
            <person name="Mikami N."/>
        </authorList>
    </citation>
    <scope>NUCLEOTIDE SEQUENCE [LARGE SCALE GENOMIC DNA]</scope>
    <source>
        <strain evidence="11 12">KT1a</strain>
    </source>
</reference>
<comment type="catalytic activity">
    <reaction evidence="9">
        <text>L-threonyl-[protein] + ATP = O-phospho-L-threonyl-[protein] + ADP + H(+)</text>
        <dbReference type="Rhea" id="RHEA:46608"/>
        <dbReference type="Rhea" id="RHEA-COMP:11060"/>
        <dbReference type="Rhea" id="RHEA-COMP:11605"/>
        <dbReference type="ChEBI" id="CHEBI:15378"/>
        <dbReference type="ChEBI" id="CHEBI:30013"/>
        <dbReference type="ChEBI" id="CHEBI:30616"/>
        <dbReference type="ChEBI" id="CHEBI:61977"/>
        <dbReference type="ChEBI" id="CHEBI:456216"/>
        <dbReference type="EC" id="2.7.11.24"/>
    </reaction>
</comment>
<dbReference type="InterPro" id="IPR017441">
    <property type="entry name" value="Protein_kinase_ATP_BS"/>
</dbReference>
<dbReference type="PROSITE" id="PS00108">
    <property type="entry name" value="PROTEIN_KINASE_ST"/>
    <property type="match status" value="1"/>
</dbReference>
<comment type="cofactor">
    <cofactor evidence="9">
        <name>Mg(2+)</name>
        <dbReference type="ChEBI" id="CHEBI:18420"/>
    </cofactor>
</comment>
<dbReference type="InterPro" id="IPR050117">
    <property type="entry name" value="MAPK"/>
</dbReference>
<protein>
    <recommendedName>
        <fullName evidence="1 9">Mitogen-activated protein kinase</fullName>
        <ecNumber evidence="1 9">2.7.11.24</ecNumber>
    </recommendedName>
</protein>
<accession>A0ABP9ZAC1</accession>
<dbReference type="InterPro" id="IPR008271">
    <property type="entry name" value="Ser/Thr_kinase_AS"/>
</dbReference>
<dbReference type="PROSITE" id="PS00107">
    <property type="entry name" value="PROTEIN_KINASE_ATP"/>
    <property type="match status" value="1"/>
</dbReference>
<keyword evidence="5 9" id="KW-0418">Kinase</keyword>
<keyword evidence="6 7" id="KW-0067">ATP-binding</keyword>
<dbReference type="PROSITE" id="PS50011">
    <property type="entry name" value="PROTEIN_KINASE_DOM"/>
    <property type="match status" value="1"/>
</dbReference>
<dbReference type="PROSITE" id="PS01351">
    <property type="entry name" value="MAPK"/>
    <property type="match status" value="1"/>
</dbReference>
<evidence type="ECO:0000313" key="11">
    <source>
        <dbReference type="EMBL" id="GAA5816053.1"/>
    </source>
</evidence>
<evidence type="ECO:0000256" key="7">
    <source>
        <dbReference type="PROSITE-ProRule" id="PRU10141"/>
    </source>
</evidence>
<evidence type="ECO:0000256" key="4">
    <source>
        <dbReference type="ARBA" id="ARBA00022741"/>
    </source>
</evidence>
<keyword evidence="2 8" id="KW-0723">Serine/threonine-protein kinase</keyword>
<organism evidence="11 12">
    <name type="scientific">Mucor flavus</name>
    <dbReference type="NCBI Taxonomy" id="439312"/>
    <lineage>
        <taxon>Eukaryota</taxon>
        <taxon>Fungi</taxon>
        <taxon>Fungi incertae sedis</taxon>
        <taxon>Mucoromycota</taxon>
        <taxon>Mucoromycotina</taxon>
        <taxon>Mucoromycetes</taxon>
        <taxon>Mucorales</taxon>
        <taxon>Mucorineae</taxon>
        <taxon>Mucoraceae</taxon>
        <taxon>Mucor</taxon>
    </lineage>
</organism>
<dbReference type="SMART" id="SM00220">
    <property type="entry name" value="S_TKc"/>
    <property type="match status" value="1"/>
</dbReference>
<name>A0ABP9ZAC1_9FUNG</name>
<comment type="similarity">
    <text evidence="9">Belongs to the protein kinase superfamily. Ser/Thr protein kinase family. MAP kinase subfamily.</text>
</comment>
<sequence length="498" mass="56645">MAYANYVTVPISKDGNPETFTVHERYRIIRKVGSGSYGTVCSAFDLQDQQYCAIKKVYRVFDKRLITKRCLREMKLLRLFNNHPRIIQLFDMDMVYGSNEIYLIFGCMDASLHDVIHSQQPLDTVHAQWFMFQLLSGLNYIHKANVIHRDLKPANILVNKDCDLRICDFGMARSFDQADTASYLTEYVTTRWYRAPEVMISSQSYSKAIDIWSMGCIFAEILERKVLFQGRDYIDQLHKILGILGLPRDVSFWDPSESVLAHIHSICTTDGLPPPTEPVDFYALFPTCPAEGIHLLTGLLQLNPSRRLTVEEAFKHPYLQTFTDPVEASLEPPASLPGQYDFEKINNDDVLRDTVIQEIESFKHQLEEERIVMEKKLESSAPDLPRRYHTMAADSESYCTTPTQKLNQLPSATMSLLESHMVATANANAAAAGASNVAYTQDVFVSEPEELGDDENYSYLCQLMKSTPGIPMDPNREFCKPEKGIARDALERALTGTW</sequence>
<dbReference type="PANTHER" id="PTHR24055">
    <property type="entry name" value="MITOGEN-ACTIVATED PROTEIN KINASE"/>
    <property type="match status" value="1"/>
</dbReference>
<dbReference type="Proteomes" id="UP001473302">
    <property type="component" value="Unassembled WGS sequence"/>
</dbReference>
<evidence type="ECO:0000313" key="12">
    <source>
        <dbReference type="Proteomes" id="UP001473302"/>
    </source>
</evidence>
<proteinExistence type="inferred from homology"/>
<dbReference type="Gene3D" id="3.30.200.20">
    <property type="entry name" value="Phosphorylase Kinase, domain 1"/>
    <property type="match status" value="1"/>
</dbReference>
<evidence type="ECO:0000259" key="10">
    <source>
        <dbReference type="PROSITE" id="PS50011"/>
    </source>
</evidence>
<keyword evidence="3 9" id="KW-0808">Transferase</keyword>
<feature type="binding site" evidence="7">
    <location>
        <position position="56"/>
    </location>
    <ligand>
        <name>ATP</name>
        <dbReference type="ChEBI" id="CHEBI:30616"/>
    </ligand>
</feature>
<dbReference type="Pfam" id="PF00069">
    <property type="entry name" value="Pkinase"/>
    <property type="match status" value="1"/>
</dbReference>
<keyword evidence="9" id="KW-0460">Magnesium</keyword>
<dbReference type="SUPFAM" id="SSF56112">
    <property type="entry name" value="Protein kinase-like (PK-like)"/>
    <property type="match status" value="1"/>
</dbReference>
<dbReference type="InterPro" id="IPR000719">
    <property type="entry name" value="Prot_kinase_dom"/>
</dbReference>
<evidence type="ECO:0000256" key="8">
    <source>
        <dbReference type="RuleBase" id="RU000304"/>
    </source>
</evidence>
<dbReference type="EC" id="2.7.11.24" evidence="1 9"/>
<evidence type="ECO:0000256" key="3">
    <source>
        <dbReference type="ARBA" id="ARBA00022679"/>
    </source>
</evidence>
<dbReference type="Gene3D" id="1.10.510.10">
    <property type="entry name" value="Transferase(Phosphotransferase) domain 1"/>
    <property type="match status" value="1"/>
</dbReference>
<evidence type="ECO:0000256" key="1">
    <source>
        <dbReference type="ARBA" id="ARBA00012411"/>
    </source>
</evidence>
<keyword evidence="4 7" id="KW-0547">Nucleotide-binding</keyword>
<comment type="caution">
    <text evidence="11">The sequence shown here is derived from an EMBL/GenBank/DDBJ whole genome shotgun (WGS) entry which is preliminary data.</text>
</comment>
<dbReference type="InterPro" id="IPR011009">
    <property type="entry name" value="Kinase-like_dom_sf"/>
</dbReference>
<evidence type="ECO:0000256" key="9">
    <source>
        <dbReference type="RuleBase" id="RU361165"/>
    </source>
</evidence>
<evidence type="ECO:0000256" key="5">
    <source>
        <dbReference type="ARBA" id="ARBA00022777"/>
    </source>
</evidence>
<comment type="activity regulation">
    <text evidence="9">Activated by threonine and tyrosine phosphorylation.</text>
</comment>
<keyword evidence="12" id="KW-1185">Reference proteome</keyword>